<proteinExistence type="predicted"/>
<comment type="caution">
    <text evidence="1">The sequence shown here is derived from an EMBL/GenBank/DDBJ whole genome shotgun (WGS) entry which is preliminary data.</text>
</comment>
<dbReference type="AlphaFoldDB" id="A0A2T3XYQ9"/>
<gene>
    <name evidence="1" type="ORF">C9I57_08455</name>
</gene>
<sequence>MLTEQRLSANIVFLSKRGRDPEIRDALEFVAYCIRYEPQFIGRQFDQSGAFKLYLDCCGERVEGRQWTHYSAWSSGEVELDSCRSCGGDSRFSNKLFRLVERADLKVQCSGAAIRDRISATFVGRCVGKMTFMPDKDRKQRHLFVR</sequence>
<reference evidence="1 2" key="1">
    <citation type="submission" date="2018-03" db="EMBL/GenBank/DDBJ databases">
        <title>Whole genome analyses suggest that Burkholderia sensu lato contains two further novel genera in the rhizoxinica-symbiotica group Mycetohabitans gen. nov., and Trinickia gen. nov.: implications for the evolution of diazotrophy and nodulation in the Burkholderiaceae.</title>
        <authorList>
            <person name="Estrada De Los Santos P."/>
            <person name="Palmer M."/>
            <person name="Chavez-Ramirez B."/>
            <person name="Steenkamp E.T."/>
            <person name="Hirsch A.M."/>
            <person name="Manyaka P."/>
            <person name="Maluk M."/>
            <person name="Lafos M."/>
            <person name="Crook M."/>
            <person name="Gross E."/>
            <person name="Simon M.F."/>
            <person name="Bueno Dos Reis Junior F."/>
            <person name="Poole P.S."/>
            <person name="Venter S.N."/>
            <person name="James E.K."/>
        </authorList>
    </citation>
    <scope>NUCLEOTIDE SEQUENCE [LARGE SCALE GENOMIC DNA]</scope>
    <source>
        <strain evidence="1 2">JPY-366</strain>
    </source>
</reference>
<dbReference type="Proteomes" id="UP000240638">
    <property type="component" value="Unassembled WGS sequence"/>
</dbReference>
<name>A0A2T3XYQ9_9BURK</name>
<accession>A0A2T3XYQ9</accession>
<protein>
    <submittedName>
        <fullName evidence="1">Uncharacterized protein</fullName>
    </submittedName>
</protein>
<dbReference type="EMBL" id="PYUC01000003">
    <property type="protein sequence ID" value="PTB21644.1"/>
    <property type="molecule type" value="Genomic_DNA"/>
</dbReference>
<organism evidence="1 2">
    <name type="scientific">Trinickia symbiotica</name>
    <dbReference type="NCBI Taxonomy" id="863227"/>
    <lineage>
        <taxon>Bacteria</taxon>
        <taxon>Pseudomonadati</taxon>
        <taxon>Pseudomonadota</taxon>
        <taxon>Betaproteobacteria</taxon>
        <taxon>Burkholderiales</taxon>
        <taxon>Burkholderiaceae</taxon>
        <taxon>Trinickia</taxon>
    </lineage>
</organism>
<evidence type="ECO:0000313" key="2">
    <source>
        <dbReference type="Proteomes" id="UP000240638"/>
    </source>
</evidence>
<evidence type="ECO:0000313" key="1">
    <source>
        <dbReference type="EMBL" id="PTB21644.1"/>
    </source>
</evidence>